<dbReference type="KEGG" id="rbi:RB2501_00446"/>
<dbReference type="AlphaFoldDB" id="A4CNN2"/>
<dbReference type="EMBL" id="CP001712">
    <property type="protein sequence ID" value="EAR14499.1"/>
    <property type="molecule type" value="Genomic_DNA"/>
</dbReference>
<gene>
    <name evidence="2" type="ordered locus">RB2501_00446</name>
</gene>
<organism evidence="2 3">
    <name type="scientific">Robiginitalea biformata (strain ATCC BAA-864 / DSM 15991 / KCTC 12146 / HTCC2501)</name>
    <dbReference type="NCBI Taxonomy" id="313596"/>
    <lineage>
        <taxon>Bacteria</taxon>
        <taxon>Pseudomonadati</taxon>
        <taxon>Bacteroidota</taxon>
        <taxon>Flavobacteriia</taxon>
        <taxon>Flavobacteriales</taxon>
        <taxon>Flavobacteriaceae</taxon>
        <taxon>Robiginitalea</taxon>
    </lineage>
</organism>
<dbReference type="RefSeq" id="WP_015755287.1">
    <property type="nucleotide sequence ID" value="NC_013222.1"/>
</dbReference>
<proteinExistence type="predicted"/>
<reference evidence="2 3" key="1">
    <citation type="journal article" date="2009" name="J. Bacteriol.">
        <title>Complete genome sequence of Robiginitalea biformata HTCC2501.</title>
        <authorList>
            <person name="Oh H.M."/>
            <person name="Giovannoni S.J."/>
            <person name="Lee K."/>
            <person name="Ferriera S."/>
            <person name="Johnson J."/>
            <person name="Cho J.C."/>
        </authorList>
    </citation>
    <scope>NUCLEOTIDE SEQUENCE [LARGE SCALE GENOMIC DNA]</scope>
    <source>
        <strain evidence="3">ATCC BAA-864 / HTCC2501 / KCTC 12146</strain>
    </source>
</reference>
<sequence>MKIKLPLMPGAGRPNTRRRIKQPLRALLAGAALVLGSSPAYPQAESEIFLAPLSRGETGWTLGTARNISQNPGYDNQPAFYSAGLLLYSGTREGQTDIASYDLQQATRQWVSDTPGGGEYSPLKIPGRAAVSAIRLDTSGLQRLYAYPMGAGETEMLLEGLKVGYHAWFGPDLLVCTVLVEDRMDLVVASLPDNSRYTYQKGVGRSLHKIPDTQRISYTTVMADLQGIKWMDPLSGATGEIAPLPDGVQDYCWLPDGSLICGSGNRILRLQPGPGARWQTLWESDDAAVGTITRLAVSPDSRHVAFAAHPE</sequence>
<dbReference type="eggNOG" id="COG4538">
    <property type="taxonomic scope" value="Bacteria"/>
</dbReference>
<dbReference type="HOGENOM" id="CLU_039282_1_0_10"/>
<dbReference type="OrthoDB" id="9797498at2"/>
<keyword evidence="3" id="KW-1185">Reference proteome</keyword>
<name>A4CNN2_ROBBH</name>
<evidence type="ECO:0000313" key="3">
    <source>
        <dbReference type="Proteomes" id="UP000009049"/>
    </source>
</evidence>
<dbReference type="SUPFAM" id="SSF69304">
    <property type="entry name" value="Tricorn protease N-terminal domain"/>
    <property type="match status" value="1"/>
</dbReference>
<feature type="signal peptide" evidence="1">
    <location>
        <begin position="1"/>
        <end position="42"/>
    </location>
</feature>
<protein>
    <submittedName>
        <fullName evidence="2">Uncharacterized protein</fullName>
    </submittedName>
</protein>
<keyword evidence="1" id="KW-0732">Signal</keyword>
<evidence type="ECO:0000256" key="1">
    <source>
        <dbReference type="SAM" id="SignalP"/>
    </source>
</evidence>
<accession>A4CNN2</accession>
<dbReference type="STRING" id="313596.RB2501_00446"/>
<evidence type="ECO:0000313" key="2">
    <source>
        <dbReference type="EMBL" id="EAR14499.1"/>
    </source>
</evidence>
<dbReference type="Proteomes" id="UP000009049">
    <property type="component" value="Chromosome"/>
</dbReference>
<feature type="chain" id="PRO_5002667687" evidence="1">
    <location>
        <begin position="43"/>
        <end position="311"/>
    </location>
</feature>